<evidence type="ECO:0008006" key="5">
    <source>
        <dbReference type="Google" id="ProtNLM"/>
    </source>
</evidence>
<reference evidence="3" key="1">
    <citation type="journal article" date="2021" name="PeerJ">
        <title>Extensive microbial diversity within the chicken gut microbiome revealed by metagenomics and culture.</title>
        <authorList>
            <person name="Gilroy R."/>
            <person name="Ravi A."/>
            <person name="Getino M."/>
            <person name="Pursley I."/>
            <person name="Horton D.L."/>
            <person name="Alikhan N.F."/>
            <person name="Baker D."/>
            <person name="Gharbi K."/>
            <person name="Hall N."/>
            <person name="Watson M."/>
            <person name="Adriaenssens E.M."/>
            <person name="Foster-Nyarko E."/>
            <person name="Jarju S."/>
            <person name="Secka A."/>
            <person name="Antonio M."/>
            <person name="Oren A."/>
            <person name="Chaudhuri R.R."/>
            <person name="La Ragione R."/>
            <person name="Hildebrand F."/>
            <person name="Pallen M.J."/>
        </authorList>
    </citation>
    <scope>NUCLEOTIDE SEQUENCE</scope>
    <source>
        <strain evidence="3">5032</strain>
    </source>
</reference>
<protein>
    <recommendedName>
        <fullName evidence="5">Lipoprotein</fullName>
    </recommendedName>
</protein>
<reference evidence="3" key="2">
    <citation type="submission" date="2021-04" db="EMBL/GenBank/DDBJ databases">
        <authorList>
            <person name="Gilroy R."/>
        </authorList>
    </citation>
    <scope>NUCLEOTIDE SEQUENCE</scope>
    <source>
        <strain evidence="3">5032</strain>
    </source>
</reference>
<feature type="signal peptide" evidence="2">
    <location>
        <begin position="1"/>
        <end position="20"/>
    </location>
</feature>
<dbReference type="EMBL" id="DWZD01000030">
    <property type="protein sequence ID" value="HJA78840.1"/>
    <property type="molecule type" value="Genomic_DNA"/>
</dbReference>
<organism evidence="3 4">
    <name type="scientific">Candidatus Desulfovibrio intestinavium</name>
    <dbReference type="NCBI Taxonomy" id="2838534"/>
    <lineage>
        <taxon>Bacteria</taxon>
        <taxon>Pseudomonadati</taxon>
        <taxon>Thermodesulfobacteriota</taxon>
        <taxon>Desulfovibrionia</taxon>
        <taxon>Desulfovibrionales</taxon>
        <taxon>Desulfovibrionaceae</taxon>
        <taxon>Desulfovibrio</taxon>
    </lineage>
</organism>
<feature type="region of interest" description="Disordered" evidence="1">
    <location>
        <begin position="185"/>
        <end position="209"/>
    </location>
</feature>
<proteinExistence type="predicted"/>
<feature type="chain" id="PRO_5039425166" description="Lipoprotein" evidence="2">
    <location>
        <begin position="21"/>
        <end position="209"/>
    </location>
</feature>
<evidence type="ECO:0000256" key="2">
    <source>
        <dbReference type="SAM" id="SignalP"/>
    </source>
</evidence>
<gene>
    <name evidence="3" type="ORF">H9784_04605</name>
</gene>
<feature type="compositionally biased region" description="Gly residues" evidence="1">
    <location>
        <begin position="196"/>
        <end position="209"/>
    </location>
</feature>
<sequence>MSILHRPARLLPLLGVALLAACLSSGPEKTLNALAEALSGNDSKSFMGHVDFKAYAANEISNMTQENRLMGFADSLGRKLGIGGVDRMLNSIVDVENELRQQFLRGVSTGELVADCTQATYPDCPWVPESLRKAKVKKLNDTAAVASVTTPAGITSWLALQKRGDEWVVVGQAALEDTARKYALGTAARPERDGGAPSGQGRGQEGVNI</sequence>
<accession>A0A9D2KRG4</accession>
<dbReference type="PROSITE" id="PS51257">
    <property type="entry name" value="PROKAR_LIPOPROTEIN"/>
    <property type="match status" value="1"/>
</dbReference>
<name>A0A9D2KRG4_9BACT</name>
<evidence type="ECO:0000256" key="1">
    <source>
        <dbReference type="SAM" id="MobiDB-lite"/>
    </source>
</evidence>
<dbReference type="Proteomes" id="UP000823821">
    <property type="component" value="Unassembled WGS sequence"/>
</dbReference>
<keyword evidence="2" id="KW-0732">Signal</keyword>
<evidence type="ECO:0000313" key="3">
    <source>
        <dbReference type="EMBL" id="HJA78840.1"/>
    </source>
</evidence>
<dbReference type="AlphaFoldDB" id="A0A9D2KRG4"/>
<comment type="caution">
    <text evidence="3">The sequence shown here is derived from an EMBL/GenBank/DDBJ whole genome shotgun (WGS) entry which is preliminary data.</text>
</comment>
<evidence type="ECO:0000313" key="4">
    <source>
        <dbReference type="Proteomes" id="UP000823821"/>
    </source>
</evidence>